<dbReference type="EMBL" id="CP059851">
    <property type="protein sequence ID" value="QMW22383.1"/>
    <property type="molecule type" value="Genomic_DNA"/>
</dbReference>
<evidence type="ECO:0000259" key="3">
    <source>
        <dbReference type="PROSITE" id="PS51740"/>
    </source>
</evidence>
<keyword evidence="1" id="KW-0963">Cytoplasm</keyword>
<evidence type="ECO:0000313" key="4">
    <source>
        <dbReference type="EMBL" id="QMW22383.1"/>
    </source>
</evidence>
<dbReference type="InterPro" id="IPR037914">
    <property type="entry name" value="SpoVT-AbrB_sf"/>
</dbReference>
<keyword evidence="1" id="KW-0805">Transcription regulation</keyword>
<dbReference type="Proteomes" id="UP000515292">
    <property type="component" value="Chromosome"/>
</dbReference>
<dbReference type="RefSeq" id="WP_182295232.1">
    <property type="nucleotide sequence ID" value="NZ_CP059851.1"/>
</dbReference>
<protein>
    <recommendedName>
        <fullName evidence="1">Transcriptional regulator MraZ</fullName>
    </recommendedName>
</protein>
<organism evidence="4 5">
    <name type="scientific">Sandaracinobacteroides saxicola</name>
    <dbReference type="NCBI Taxonomy" id="2759707"/>
    <lineage>
        <taxon>Bacteria</taxon>
        <taxon>Pseudomonadati</taxon>
        <taxon>Pseudomonadota</taxon>
        <taxon>Alphaproteobacteria</taxon>
        <taxon>Sphingomonadales</taxon>
        <taxon>Sphingosinicellaceae</taxon>
        <taxon>Sandaracinobacteroides</taxon>
    </lineage>
</organism>
<evidence type="ECO:0000313" key="5">
    <source>
        <dbReference type="Proteomes" id="UP000515292"/>
    </source>
</evidence>
<name>A0A7G5IG91_9SPHN</name>
<dbReference type="GO" id="GO:0003700">
    <property type="term" value="F:DNA-binding transcription factor activity"/>
    <property type="evidence" value="ECO:0007669"/>
    <property type="project" value="UniProtKB-UniRule"/>
</dbReference>
<dbReference type="PROSITE" id="PS51740">
    <property type="entry name" value="SPOVT_ABRB"/>
    <property type="match status" value="2"/>
</dbReference>
<feature type="domain" description="SpoVT-AbrB" evidence="3">
    <location>
        <begin position="9"/>
        <end position="57"/>
    </location>
</feature>
<keyword evidence="1" id="KW-0804">Transcription</keyword>
<dbReference type="CDD" id="cd16321">
    <property type="entry name" value="MraZ_C"/>
    <property type="match status" value="1"/>
</dbReference>
<dbReference type="InterPro" id="IPR038619">
    <property type="entry name" value="MraZ_sf"/>
</dbReference>
<dbReference type="PANTHER" id="PTHR34701">
    <property type="entry name" value="TRANSCRIPTIONAL REGULATOR MRAZ"/>
    <property type="match status" value="1"/>
</dbReference>
<comment type="subunit">
    <text evidence="1">Forms oligomers.</text>
</comment>
<dbReference type="CDD" id="cd16320">
    <property type="entry name" value="MraZ_N"/>
    <property type="match status" value="1"/>
</dbReference>
<dbReference type="AlphaFoldDB" id="A0A7G5IG91"/>
<feature type="domain" description="SpoVT-AbrB" evidence="3">
    <location>
        <begin position="88"/>
        <end position="133"/>
    </location>
</feature>
<dbReference type="InterPro" id="IPR007159">
    <property type="entry name" value="SpoVT-AbrB_dom"/>
</dbReference>
<keyword evidence="1 2" id="KW-0238">DNA-binding</keyword>
<dbReference type="GO" id="GO:0005737">
    <property type="term" value="C:cytoplasm"/>
    <property type="evidence" value="ECO:0007669"/>
    <property type="project" value="UniProtKB-UniRule"/>
</dbReference>
<dbReference type="InterPro" id="IPR003444">
    <property type="entry name" value="MraZ"/>
</dbReference>
<comment type="similarity">
    <text evidence="1">Belongs to the MraZ family.</text>
</comment>
<evidence type="ECO:0000256" key="2">
    <source>
        <dbReference type="PROSITE-ProRule" id="PRU01076"/>
    </source>
</evidence>
<dbReference type="HAMAP" id="MF_01008">
    <property type="entry name" value="MraZ"/>
    <property type="match status" value="1"/>
</dbReference>
<dbReference type="InterPro" id="IPR035644">
    <property type="entry name" value="MraZ_C"/>
</dbReference>
<proteinExistence type="inferred from homology"/>
<dbReference type="PANTHER" id="PTHR34701:SF1">
    <property type="entry name" value="TRANSCRIPTIONAL REGULATOR MRAZ"/>
    <property type="match status" value="1"/>
</dbReference>
<dbReference type="SUPFAM" id="SSF89447">
    <property type="entry name" value="AbrB/MazE/MraZ-like"/>
    <property type="match status" value="1"/>
</dbReference>
<dbReference type="GO" id="GO:0000976">
    <property type="term" value="F:transcription cis-regulatory region binding"/>
    <property type="evidence" value="ECO:0007669"/>
    <property type="project" value="TreeGrafter"/>
</dbReference>
<keyword evidence="5" id="KW-1185">Reference proteome</keyword>
<accession>A0A7G5IG91</accession>
<reference evidence="4 5" key="1">
    <citation type="submission" date="2020-07" db="EMBL/GenBank/DDBJ databases">
        <title>Complete genome sequence for Sandaracinobacter sp. M6.</title>
        <authorList>
            <person name="Tang Y."/>
            <person name="Liu Q."/>
            <person name="Guo Z."/>
            <person name="Lei P."/>
            <person name="Huang B."/>
        </authorList>
    </citation>
    <scope>NUCLEOTIDE SEQUENCE [LARGE SCALE GENOMIC DNA]</scope>
    <source>
        <strain evidence="4 5">M6</strain>
    </source>
</reference>
<comment type="subcellular location">
    <subcellularLocation>
        <location evidence="1">Cytoplasm</location>
        <location evidence="1">Nucleoid</location>
    </subcellularLocation>
</comment>
<evidence type="ECO:0000256" key="1">
    <source>
        <dbReference type="HAMAP-Rule" id="MF_01008"/>
    </source>
</evidence>
<gene>
    <name evidence="1" type="primary">mraZ</name>
    <name evidence="4" type="ORF">H3309_13675</name>
</gene>
<dbReference type="InterPro" id="IPR035642">
    <property type="entry name" value="MraZ_N"/>
</dbReference>
<dbReference type="KEGG" id="sand:H3309_13675"/>
<dbReference type="GO" id="GO:0009295">
    <property type="term" value="C:nucleoid"/>
    <property type="evidence" value="ECO:0007669"/>
    <property type="project" value="UniProtKB-SubCell"/>
</dbReference>
<sequence length="156" mass="17351">MNRTIFSGSCINGIDAKHRLSVPAGLREALESRSGEKALALTPDEHRPCLVGYDVRHFEAQVDTLNNRFEGDFSSAPANRARETFALAEVLRYDDTGRLSLTPLLRDLAELTHRSAALFLGLGDRFELWAPETFLALPDLSPRLERTVRSLMAARA</sequence>
<dbReference type="Gene3D" id="3.40.1550.20">
    <property type="entry name" value="Transcriptional regulator MraZ domain"/>
    <property type="match status" value="1"/>
</dbReference>
<dbReference type="GO" id="GO:2000143">
    <property type="term" value="P:negative regulation of DNA-templated transcription initiation"/>
    <property type="evidence" value="ECO:0007669"/>
    <property type="project" value="TreeGrafter"/>
</dbReference>